<dbReference type="InterPro" id="IPR019594">
    <property type="entry name" value="Glu/Gly-bd"/>
</dbReference>
<accession>A0AA41RXV9</accession>
<keyword evidence="12 15" id="KW-1071">Ligand-gated ion channel</keyword>
<dbReference type="Gene3D" id="1.10.287.70">
    <property type="match status" value="1"/>
</dbReference>
<dbReference type="SUPFAM" id="SSF53822">
    <property type="entry name" value="Periplasmic binding protein-like I"/>
    <property type="match status" value="1"/>
</dbReference>
<feature type="compositionally biased region" description="Basic and acidic residues" evidence="17">
    <location>
        <begin position="941"/>
        <end position="952"/>
    </location>
</feature>
<dbReference type="AlphaFoldDB" id="A0AA41RXV9"/>
<dbReference type="Proteomes" id="UP001177140">
    <property type="component" value="Unassembled WGS sequence"/>
</dbReference>
<dbReference type="CDD" id="cd13686">
    <property type="entry name" value="GluR_Plant"/>
    <property type="match status" value="1"/>
</dbReference>
<gene>
    <name evidence="21" type="ORF">MKW94_013801</name>
</gene>
<dbReference type="InterPro" id="IPR001320">
    <property type="entry name" value="Iontro_rcpt_C"/>
</dbReference>
<sequence>MIKAKPICLPKQNRAMMHALLLFIFFSIMVGHETVALAMGQNTTQNIESGEFKVGVVLDSDSLVSKMGLTAMSMALSDFYSSTNDTAHKRKLVLYNRDSRRDIADAAFQASDLMNNVGVEAIIGPLTSLQAIFLANLGNKAQVPIISFTATSPSVSTSQNPYFIRTTQSDLSQVNVIAELVKTFGWREVVPIYENTEYGKGVMPDLIDAFQAIDTRVPYRSLISPSATDGEILGALYKLMGMRTRVFVVHMTPALGVRIFQKAKIIGMMSEGYSWIITDGLANMLGSFNSSVIDSMQGVLGVRPYVPRSIELDEFRARWRKQFMQDNPSIENPDLNIFCLRAYDTIWAIASVLDKLDTMNSSRVLETNKSTAMGPSGVSQTGPELLQLISETKFHGLSGEFNLVDRELESNTYQLLNVIGNGDREVGIWTTSNGIARDWSSLNTTKADKKSSPRDNLRVIVWPGESVVVPRGWVIPEMGKKLKIGVPVKQGFTEFVKVTRNNSLSNSSYVITGYCIDVFKAVIEMLPYPVSYELVPFAKADGKTAGSYDDLIYQVYTQNYDAVVGDITISGNRSTYVDFTLPYTPSGFSMIVPLKEDTSNSIWILLKPLNWNLWVAIVGFFILTWSATWALEREEKNPAFQGEWWNQLETMFWFFFSTPAFAEGDKTVRNGMAKVVVIVWAFSLLILSSSYTASLTSMLTVHRLEPTVTDVHELIKTRQNVGYLEGTFVYTMLKRMGFNEANLKPYISTEDFKEAFTASRSKEDRIVAAFGEAPFNRLLLAKYCHKFALAGPMYKTGGFGFAFPRGSPLVPDISRAISHLREDDRITRIEQSWFGNQKSCSDPNPEVFETSLNFDSFMVLFIITGIPLILAFVVYLAKILLKGTSFLAAIKKMLQRFRDIWQSLKEHLWQCLINFWQCIKDLWHRLENLSQNSTNQIKSSGTEKEKDNDKGPLIEPMLISSDDGPSDSYRKLIIRG</sequence>
<dbReference type="InterPro" id="IPR028082">
    <property type="entry name" value="Peripla_BP_I"/>
</dbReference>
<proteinExistence type="inferred from homology"/>
<organism evidence="21 22">
    <name type="scientific">Papaver nudicaule</name>
    <name type="common">Iceland poppy</name>
    <dbReference type="NCBI Taxonomy" id="74823"/>
    <lineage>
        <taxon>Eukaryota</taxon>
        <taxon>Viridiplantae</taxon>
        <taxon>Streptophyta</taxon>
        <taxon>Embryophyta</taxon>
        <taxon>Tracheophyta</taxon>
        <taxon>Spermatophyta</taxon>
        <taxon>Magnoliopsida</taxon>
        <taxon>Ranunculales</taxon>
        <taxon>Papaveraceae</taxon>
        <taxon>Papaveroideae</taxon>
        <taxon>Papaver</taxon>
    </lineage>
</organism>
<feature type="signal peptide" evidence="19">
    <location>
        <begin position="1"/>
        <end position="31"/>
    </location>
</feature>
<keyword evidence="7 18" id="KW-1133">Transmembrane helix</keyword>
<dbReference type="FunFam" id="3.40.190.10:FF:000103">
    <property type="entry name" value="Glutamate receptor"/>
    <property type="match status" value="1"/>
</dbReference>
<feature type="transmembrane region" description="Helical" evidence="18">
    <location>
        <begin position="857"/>
        <end position="877"/>
    </location>
</feature>
<keyword evidence="16" id="KW-1015">Disulfide bond</keyword>
<reference evidence="21" key="1">
    <citation type="submission" date="2022-03" db="EMBL/GenBank/DDBJ databases">
        <title>A functionally conserved STORR gene fusion in Papaver species that diverged 16.8 million years ago.</title>
        <authorList>
            <person name="Catania T."/>
        </authorList>
    </citation>
    <scope>NUCLEOTIDE SEQUENCE</scope>
    <source>
        <strain evidence="21">S-191538</strain>
    </source>
</reference>
<comment type="subcellular location">
    <subcellularLocation>
        <location evidence="1">Membrane</location>
        <topology evidence="1">Multi-pass membrane protein</topology>
    </subcellularLocation>
</comment>
<evidence type="ECO:0000259" key="20">
    <source>
        <dbReference type="SMART" id="SM00079"/>
    </source>
</evidence>
<dbReference type="GO" id="GO:0016020">
    <property type="term" value="C:membrane"/>
    <property type="evidence" value="ECO:0007669"/>
    <property type="project" value="UniProtKB-SubCell"/>
</dbReference>
<feature type="region of interest" description="Disordered" evidence="17">
    <location>
        <begin position="935"/>
        <end position="968"/>
    </location>
</feature>
<dbReference type="PANTHER" id="PTHR34836:SF1">
    <property type="entry name" value="OS09G0428600 PROTEIN"/>
    <property type="match status" value="1"/>
</dbReference>
<evidence type="ECO:0000256" key="18">
    <source>
        <dbReference type="SAM" id="Phobius"/>
    </source>
</evidence>
<feature type="transmembrane region" description="Helical" evidence="18">
    <location>
        <begin position="675"/>
        <end position="693"/>
    </location>
</feature>
<evidence type="ECO:0000256" key="6">
    <source>
        <dbReference type="ARBA" id="ARBA00022729"/>
    </source>
</evidence>
<keyword evidence="4 15" id="KW-0813">Transport</keyword>
<dbReference type="GO" id="GO:0015276">
    <property type="term" value="F:ligand-gated monoatomic ion channel activity"/>
    <property type="evidence" value="ECO:0007669"/>
    <property type="project" value="InterPro"/>
</dbReference>
<evidence type="ECO:0000256" key="11">
    <source>
        <dbReference type="ARBA" id="ARBA00023180"/>
    </source>
</evidence>
<evidence type="ECO:0000256" key="8">
    <source>
        <dbReference type="ARBA" id="ARBA00023065"/>
    </source>
</evidence>
<evidence type="ECO:0000256" key="5">
    <source>
        <dbReference type="ARBA" id="ARBA00022692"/>
    </source>
</evidence>
<name>A0AA41RXV9_PAPNU</name>
<evidence type="ECO:0000256" key="13">
    <source>
        <dbReference type="ARBA" id="ARBA00023303"/>
    </source>
</evidence>
<dbReference type="Gene3D" id="3.40.190.10">
    <property type="entry name" value="Periplasmic binding protein-like II"/>
    <property type="match status" value="2"/>
</dbReference>
<dbReference type="InterPro" id="IPR000337">
    <property type="entry name" value="GPCR_3"/>
</dbReference>
<dbReference type="InterPro" id="IPR044440">
    <property type="entry name" value="GABAb_receptor_plant_PBP1"/>
</dbReference>
<keyword evidence="9 15" id="KW-0472">Membrane</keyword>
<evidence type="ECO:0000256" key="15">
    <source>
        <dbReference type="PIRNR" id="PIRNR037090"/>
    </source>
</evidence>
<dbReference type="Pfam" id="PF10613">
    <property type="entry name" value="Lig_chan-Glu_bd"/>
    <property type="match status" value="1"/>
</dbReference>
<evidence type="ECO:0000256" key="2">
    <source>
        <dbReference type="ARBA" id="ARBA00008685"/>
    </source>
</evidence>
<feature type="transmembrane region" description="Helical" evidence="18">
    <location>
        <begin position="611"/>
        <end position="631"/>
    </location>
</feature>
<dbReference type="PRINTS" id="PR00248">
    <property type="entry name" value="GPCRMGR"/>
</dbReference>
<evidence type="ECO:0000256" key="12">
    <source>
        <dbReference type="ARBA" id="ARBA00023286"/>
    </source>
</evidence>
<feature type="chain" id="PRO_5041344368" description="Glutamate receptor" evidence="19">
    <location>
        <begin position="32"/>
        <end position="976"/>
    </location>
</feature>
<evidence type="ECO:0000256" key="17">
    <source>
        <dbReference type="SAM" id="MobiDB-lite"/>
    </source>
</evidence>
<dbReference type="Pfam" id="PF01094">
    <property type="entry name" value="ANF_receptor"/>
    <property type="match status" value="1"/>
</dbReference>
<keyword evidence="13 15" id="KW-0407">Ion channel</keyword>
<feature type="domain" description="Ionotropic glutamate receptor C-terminal" evidence="20">
    <location>
        <begin position="481"/>
        <end position="836"/>
    </location>
</feature>
<dbReference type="Gene3D" id="3.40.50.2300">
    <property type="match status" value="2"/>
</dbReference>
<protein>
    <recommendedName>
        <fullName evidence="15">Glutamate receptor</fullName>
    </recommendedName>
</protein>
<keyword evidence="8 15" id="KW-0406">Ion transport</keyword>
<keyword evidence="5 18" id="KW-0812">Transmembrane</keyword>
<evidence type="ECO:0000313" key="21">
    <source>
        <dbReference type="EMBL" id="MCL7025994.1"/>
    </source>
</evidence>
<dbReference type="InterPro" id="IPR017103">
    <property type="entry name" value="Iontropic_Glu_rcpt_pln"/>
</dbReference>
<dbReference type="InterPro" id="IPR015683">
    <property type="entry name" value="Ionotropic_Glu_rcpt"/>
</dbReference>
<evidence type="ECO:0000256" key="16">
    <source>
        <dbReference type="PIRSR" id="PIRSR037090-50"/>
    </source>
</evidence>
<dbReference type="SMART" id="SM00079">
    <property type="entry name" value="PBPe"/>
    <property type="match status" value="1"/>
</dbReference>
<dbReference type="PIRSF" id="PIRSF037090">
    <property type="entry name" value="Iontro_Glu-like_rcpt_pln"/>
    <property type="match status" value="1"/>
</dbReference>
<comment type="function">
    <text evidence="15">Glutamate-gated receptor that probably acts as non-selective cation channel.</text>
</comment>
<evidence type="ECO:0000256" key="3">
    <source>
        <dbReference type="ARBA" id="ARBA00011095"/>
    </source>
</evidence>
<keyword evidence="11" id="KW-0325">Glycoprotein</keyword>
<evidence type="ECO:0000256" key="10">
    <source>
        <dbReference type="ARBA" id="ARBA00023170"/>
    </source>
</evidence>
<evidence type="ECO:0000313" key="22">
    <source>
        <dbReference type="Proteomes" id="UP001177140"/>
    </source>
</evidence>
<feature type="disulfide bond" evidence="16">
    <location>
        <begin position="784"/>
        <end position="840"/>
    </location>
</feature>
<dbReference type="CDD" id="cd19990">
    <property type="entry name" value="PBP1_GABAb_receptor_plant"/>
    <property type="match status" value="1"/>
</dbReference>
<dbReference type="Pfam" id="PF00060">
    <property type="entry name" value="Lig_chan"/>
    <property type="match status" value="1"/>
</dbReference>
<comment type="function">
    <text evidence="14">Glutamate-gated receptor that probably acts as a non-selective cation channel. May be involved in light-signal transduction and calcium homeostasis via the regulation of calcium influx into cells.</text>
</comment>
<evidence type="ECO:0000256" key="1">
    <source>
        <dbReference type="ARBA" id="ARBA00004141"/>
    </source>
</evidence>
<keyword evidence="6 19" id="KW-0732">Signal</keyword>
<evidence type="ECO:0000256" key="14">
    <source>
        <dbReference type="ARBA" id="ARBA00049638"/>
    </source>
</evidence>
<dbReference type="SUPFAM" id="SSF53850">
    <property type="entry name" value="Periplasmic binding protein-like II"/>
    <property type="match status" value="1"/>
</dbReference>
<comment type="similarity">
    <text evidence="2 15">Belongs to the glutamate-gated ion channel (TC 1.A.10.1) family.</text>
</comment>
<dbReference type="InterPro" id="IPR001828">
    <property type="entry name" value="ANF_lig-bd_rcpt"/>
</dbReference>
<evidence type="ECO:0000256" key="4">
    <source>
        <dbReference type="ARBA" id="ARBA00022448"/>
    </source>
</evidence>
<keyword evidence="10 15" id="KW-0675">Receptor</keyword>
<dbReference type="FunFam" id="3.40.50.2300:FF:000188">
    <property type="entry name" value="Glutamate receptor"/>
    <property type="match status" value="1"/>
</dbReference>
<dbReference type="GO" id="GO:0004930">
    <property type="term" value="F:G protein-coupled receptor activity"/>
    <property type="evidence" value="ECO:0007669"/>
    <property type="project" value="InterPro"/>
</dbReference>
<dbReference type="EMBL" id="JAJJMA010051495">
    <property type="protein sequence ID" value="MCL7025994.1"/>
    <property type="molecule type" value="Genomic_DNA"/>
</dbReference>
<evidence type="ECO:0000256" key="7">
    <source>
        <dbReference type="ARBA" id="ARBA00022989"/>
    </source>
</evidence>
<keyword evidence="22" id="KW-1185">Reference proteome</keyword>
<dbReference type="PANTHER" id="PTHR34836">
    <property type="entry name" value="OS06G0188250 PROTEIN"/>
    <property type="match status" value="1"/>
</dbReference>
<evidence type="ECO:0000256" key="19">
    <source>
        <dbReference type="SAM" id="SignalP"/>
    </source>
</evidence>
<comment type="caution">
    <text evidence="21">The sequence shown here is derived from an EMBL/GenBank/DDBJ whole genome shotgun (WGS) entry which is preliminary data.</text>
</comment>
<comment type="subunit">
    <text evidence="3">May form heteromers.</text>
</comment>
<evidence type="ECO:0000256" key="9">
    <source>
        <dbReference type="ARBA" id="ARBA00023136"/>
    </source>
</evidence>